<dbReference type="InterPro" id="IPR051606">
    <property type="entry name" value="Polyketide_Oxido-like"/>
</dbReference>
<dbReference type="EMBL" id="CP015583">
    <property type="protein sequence ID" value="APT59281.1"/>
    <property type="molecule type" value="Genomic_DNA"/>
</dbReference>
<evidence type="ECO:0000259" key="1">
    <source>
        <dbReference type="Pfam" id="PF13460"/>
    </source>
</evidence>
<dbReference type="eggNOG" id="COG2910">
    <property type="taxonomic scope" value="Bacteria"/>
</dbReference>
<dbReference type="CDD" id="cd05244">
    <property type="entry name" value="BVR-B_like_SDR_a"/>
    <property type="match status" value="1"/>
</dbReference>
<dbReference type="STRING" id="257708.RGI145_11380"/>
<name>A0A1L7AKK2_9PROT</name>
<dbReference type="AlphaFoldDB" id="A0A1L7AKK2"/>
<dbReference type="PANTHER" id="PTHR43355:SF2">
    <property type="entry name" value="FLAVIN REDUCTASE (NADPH)"/>
    <property type="match status" value="1"/>
</dbReference>
<dbReference type="KEGG" id="rgi:RGI145_11380"/>
<dbReference type="RefSeq" id="WP_075800006.1">
    <property type="nucleotide sequence ID" value="NZ_CP015583.1"/>
</dbReference>
<evidence type="ECO:0000313" key="3">
    <source>
        <dbReference type="Proteomes" id="UP000185494"/>
    </source>
</evidence>
<sequence length="203" mass="21588">MKIALIGATGQAGSEILAELSRRGHEVTAIVRHPEKIPSLPGVTAAKGDVFDRAGLTALLRGHDAVVSSVHFTQSDPEILIAAVKEAGVGRYLVVGGAGSLEVAPGVALITTPEFPEAYRAEAQAGADFLARLRREEGLDWTFLSPSALFFGGPRTGTFRLGQDRLLVDQDGKSRISFADFAIAMADEIETPKHSRSRFTAGY</sequence>
<dbReference type="Proteomes" id="UP000185494">
    <property type="component" value="Chromosome 1"/>
</dbReference>
<dbReference type="InterPro" id="IPR036291">
    <property type="entry name" value="NAD(P)-bd_dom_sf"/>
</dbReference>
<organism evidence="2 3">
    <name type="scientific">Roseomonas gilardii</name>
    <dbReference type="NCBI Taxonomy" id="257708"/>
    <lineage>
        <taxon>Bacteria</taxon>
        <taxon>Pseudomonadati</taxon>
        <taxon>Pseudomonadota</taxon>
        <taxon>Alphaproteobacteria</taxon>
        <taxon>Acetobacterales</taxon>
        <taxon>Roseomonadaceae</taxon>
        <taxon>Roseomonas</taxon>
    </lineage>
</organism>
<dbReference type="PANTHER" id="PTHR43355">
    <property type="entry name" value="FLAVIN REDUCTASE (NADPH)"/>
    <property type="match status" value="1"/>
</dbReference>
<evidence type="ECO:0000313" key="2">
    <source>
        <dbReference type="EMBL" id="APT59281.1"/>
    </source>
</evidence>
<dbReference type="InterPro" id="IPR016040">
    <property type="entry name" value="NAD(P)-bd_dom"/>
</dbReference>
<gene>
    <name evidence="2" type="ORF">RGI145_11380</name>
</gene>
<accession>A0A1L7AKK2</accession>
<dbReference type="SUPFAM" id="SSF51735">
    <property type="entry name" value="NAD(P)-binding Rossmann-fold domains"/>
    <property type="match status" value="1"/>
</dbReference>
<reference evidence="2 3" key="1">
    <citation type="submission" date="2016-05" db="EMBL/GenBank/DDBJ databases">
        <title>Complete Genome and Methylome Analysis of Psychrotrophic Bacterial Isolates from Antarctic Lake Untersee.</title>
        <authorList>
            <person name="Fomenkov A."/>
            <person name="Akimov V.N."/>
            <person name="Vasilyeva L.V."/>
            <person name="Andersen D."/>
            <person name="Vincze T."/>
            <person name="Roberts R.J."/>
        </authorList>
    </citation>
    <scope>NUCLEOTIDE SEQUENCE [LARGE SCALE GENOMIC DNA]</scope>
    <source>
        <strain evidence="2 3">U14-5</strain>
    </source>
</reference>
<proteinExistence type="predicted"/>
<protein>
    <submittedName>
        <fullName evidence="2">3-beta hydroxysteroid dehydrogenase</fullName>
    </submittedName>
</protein>
<feature type="domain" description="NAD(P)-binding" evidence="1">
    <location>
        <begin position="7"/>
        <end position="187"/>
    </location>
</feature>
<dbReference type="Gene3D" id="3.40.50.720">
    <property type="entry name" value="NAD(P)-binding Rossmann-like Domain"/>
    <property type="match status" value="1"/>
</dbReference>
<dbReference type="Pfam" id="PF13460">
    <property type="entry name" value="NAD_binding_10"/>
    <property type="match status" value="1"/>
</dbReference>
<dbReference type="GO" id="GO:0016646">
    <property type="term" value="F:oxidoreductase activity, acting on the CH-NH group of donors, NAD or NADP as acceptor"/>
    <property type="evidence" value="ECO:0007669"/>
    <property type="project" value="TreeGrafter"/>
</dbReference>